<keyword evidence="2" id="KW-0812">Transmembrane</keyword>
<dbReference type="PROSITE" id="PS50835">
    <property type="entry name" value="IG_LIKE"/>
    <property type="match status" value="2"/>
</dbReference>
<dbReference type="AlphaFoldDB" id="A0A437CJB4"/>
<dbReference type="Gene3D" id="2.60.40.10">
    <property type="entry name" value="Immunoglobulins"/>
    <property type="match status" value="2"/>
</dbReference>
<reference evidence="5 6" key="1">
    <citation type="submission" date="2018-11" db="EMBL/GenBank/DDBJ databases">
        <authorList>
            <person name="Lopez-Roques C."/>
            <person name="Donnadieu C."/>
            <person name="Bouchez O."/>
            <person name="Klopp C."/>
            <person name="Cabau C."/>
            <person name="Zahm M."/>
        </authorList>
    </citation>
    <scope>NUCLEOTIDE SEQUENCE [LARGE SCALE GENOMIC DNA]</scope>
    <source>
        <strain evidence="5">RS831</strain>
        <tissue evidence="5">Whole body</tissue>
    </source>
</reference>
<dbReference type="SMART" id="SM00408">
    <property type="entry name" value="IGc2"/>
    <property type="match status" value="2"/>
</dbReference>
<feature type="domain" description="Ig-like" evidence="4">
    <location>
        <begin position="15"/>
        <end position="112"/>
    </location>
</feature>
<feature type="transmembrane region" description="Helical" evidence="2">
    <location>
        <begin position="229"/>
        <end position="252"/>
    </location>
</feature>
<name>A0A437CJB4_ORYJA</name>
<dbReference type="Pfam" id="PF13927">
    <property type="entry name" value="Ig_3"/>
    <property type="match status" value="1"/>
</dbReference>
<dbReference type="PANTHER" id="PTHR11422:SF6">
    <property type="entry name" value="HEMICENTIN-1 ISOFORM X1"/>
    <property type="match status" value="1"/>
</dbReference>
<keyword evidence="3" id="KW-0732">Signal</keyword>
<feature type="domain" description="Ig-like" evidence="4">
    <location>
        <begin position="119"/>
        <end position="185"/>
    </location>
</feature>
<evidence type="ECO:0000259" key="4">
    <source>
        <dbReference type="PROSITE" id="PS50835"/>
    </source>
</evidence>
<accession>A0A437CJB4</accession>
<dbReference type="OrthoDB" id="6159398at2759"/>
<reference evidence="5 6" key="2">
    <citation type="submission" date="2019-01" db="EMBL/GenBank/DDBJ databases">
        <title>A chromosome length genome reference of the Java medaka (oryzias javanicus).</title>
        <authorList>
            <person name="Herpin A."/>
            <person name="Takehana Y."/>
            <person name="Naruse K."/>
            <person name="Ansai S."/>
            <person name="Kawaguchi M."/>
        </authorList>
    </citation>
    <scope>NUCLEOTIDE SEQUENCE [LARGE SCALE GENOMIC DNA]</scope>
    <source>
        <strain evidence="5">RS831</strain>
        <tissue evidence="5">Whole body</tissue>
    </source>
</reference>
<dbReference type="PANTHER" id="PTHR11422">
    <property type="entry name" value="T-CELL SURFACE GLYCOPROTEIN CD4"/>
    <property type="match status" value="1"/>
</dbReference>
<protein>
    <recommendedName>
        <fullName evidence="4">Ig-like domain-containing protein</fullName>
    </recommendedName>
</protein>
<keyword evidence="2" id="KW-0472">Membrane</keyword>
<organism evidence="5 6">
    <name type="scientific">Oryzias javanicus</name>
    <name type="common">Javanese ricefish</name>
    <name type="synonym">Aplocheilus javanicus</name>
    <dbReference type="NCBI Taxonomy" id="123683"/>
    <lineage>
        <taxon>Eukaryota</taxon>
        <taxon>Metazoa</taxon>
        <taxon>Chordata</taxon>
        <taxon>Craniata</taxon>
        <taxon>Vertebrata</taxon>
        <taxon>Euteleostomi</taxon>
        <taxon>Actinopterygii</taxon>
        <taxon>Neopterygii</taxon>
        <taxon>Teleostei</taxon>
        <taxon>Neoteleostei</taxon>
        <taxon>Acanthomorphata</taxon>
        <taxon>Ovalentaria</taxon>
        <taxon>Atherinomorphae</taxon>
        <taxon>Beloniformes</taxon>
        <taxon>Adrianichthyidae</taxon>
        <taxon>Oryziinae</taxon>
        <taxon>Oryzias</taxon>
    </lineage>
</organism>
<proteinExistence type="predicted"/>
<evidence type="ECO:0000256" key="3">
    <source>
        <dbReference type="SAM" id="SignalP"/>
    </source>
</evidence>
<dbReference type="InterPro" id="IPR003598">
    <property type="entry name" value="Ig_sub2"/>
</dbReference>
<evidence type="ECO:0000313" key="6">
    <source>
        <dbReference type="Proteomes" id="UP000283210"/>
    </source>
</evidence>
<dbReference type="Proteomes" id="UP000283210">
    <property type="component" value="Chromosome 16"/>
</dbReference>
<dbReference type="InterPro" id="IPR013783">
    <property type="entry name" value="Ig-like_fold"/>
</dbReference>
<dbReference type="SMART" id="SM00409">
    <property type="entry name" value="IG"/>
    <property type="match status" value="2"/>
</dbReference>
<feature type="chain" id="PRO_5019524155" description="Ig-like domain-containing protein" evidence="3">
    <location>
        <begin position="19"/>
        <end position="314"/>
    </location>
</feature>
<sequence length="314" mass="34615">MKIVVFLGFALNVLPAVAKVFFGHVDQKVTVECGDSTKPQNLEWLSNGKRVWIIIRNGFPSKVPSDIAKRSNIRGSNLEINIVKKEDAGKFTCKADGKSHDHWLYLVSAVVTPSGVLQEGSDASLQCEVHNLDQRITVKWQRPDGSLIHDKTVDLKPVKTSHGGTWTCEVTAEGGESFTTSVTINVKSSAPTTTKSSLNPTTKGSENNTCVSCTTELQQGLSLFLGLHWWIWVALGASSLILIILVISIVLVSRRARRKKKTLQMMKKAQQLQRPKKYCQCQSRQPAANPAGKAPQRGRREKPSPLPLQPLLTE</sequence>
<dbReference type="Gene3D" id="1.20.5.900">
    <property type="entry name" value="transmembrane domain of human cd4"/>
    <property type="match status" value="1"/>
</dbReference>
<feature type="region of interest" description="Disordered" evidence="1">
    <location>
        <begin position="265"/>
        <end position="314"/>
    </location>
</feature>
<dbReference type="SUPFAM" id="SSF48726">
    <property type="entry name" value="Immunoglobulin"/>
    <property type="match status" value="2"/>
</dbReference>
<evidence type="ECO:0000256" key="1">
    <source>
        <dbReference type="SAM" id="MobiDB-lite"/>
    </source>
</evidence>
<dbReference type="InterPro" id="IPR007110">
    <property type="entry name" value="Ig-like_dom"/>
</dbReference>
<dbReference type="EMBL" id="CM012452">
    <property type="protein sequence ID" value="RVE62796.1"/>
    <property type="molecule type" value="Genomic_DNA"/>
</dbReference>
<evidence type="ECO:0000313" key="5">
    <source>
        <dbReference type="EMBL" id="RVE62796.1"/>
    </source>
</evidence>
<dbReference type="InterPro" id="IPR036179">
    <property type="entry name" value="Ig-like_dom_sf"/>
</dbReference>
<feature type="signal peptide" evidence="3">
    <location>
        <begin position="1"/>
        <end position="18"/>
    </location>
</feature>
<gene>
    <name evidence="5" type="ORF">OJAV_G00161440</name>
</gene>
<keyword evidence="2" id="KW-1133">Transmembrane helix</keyword>
<evidence type="ECO:0000256" key="2">
    <source>
        <dbReference type="SAM" id="Phobius"/>
    </source>
</evidence>
<keyword evidence="6" id="KW-1185">Reference proteome</keyword>
<dbReference type="InterPro" id="IPR003599">
    <property type="entry name" value="Ig_sub"/>
</dbReference>